<evidence type="ECO:0000313" key="3">
    <source>
        <dbReference type="EMBL" id="RSH94454.1"/>
    </source>
</evidence>
<comment type="caution">
    <text evidence="3">The sequence shown here is derived from an EMBL/GenBank/DDBJ whole genome shotgun (WGS) entry which is preliminary data.</text>
</comment>
<keyword evidence="4" id="KW-1185">Reference proteome</keyword>
<keyword evidence="2" id="KW-1133">Transmembrane helix</keyword>
<dbReference type="AlphaFoldDB" id="A0A427YTJ3"/>
<dbReference type="OrthoDB" id="2563735at2759"/>
<feature type="region of interest" description="Disordered" evidence="1">
    <location>
        <begin position="349"/>
        <end position="466"/>
    </location>
</feature>
<evidence type="ECO:0000256" key="1">
    <source>
        <dbReference type="SAM" id="MobiDB-lite"/>
    </source>
</evidence>
<feature type="compositionally biased region" description="Low complexity" evidence="1">
    <location>
        <begin position="351"/>
        <end position="373"/>
    </location>
</feature>
<feature type="compositionally biased region" description="Basic and acidic residues" evidence="1">
    <location>
        <begin position="414"/>
        <end position="436"/>
    </location>
</feature>
<sequence>MALSFGWPNETAVCGVYPFNITAGNPPFQSVSSRSLADSIFRPLNAQPIVTDMLEPPSGHWIGAYRDTQVQFSYGSHYAMLFSDEAGFGSGGVSPLQTVEGGPSSCMTNAHFNYTDKLFNFNVSGSTGECDGNFRVTWDGGAQQGPYNFSVIPLDGSYQSFIVPVDSSLQYYDWKVNMSAGTYFTVMFNNRVDWGAGGVGGLYRVTTGKNPGCATQVRASSLYTLPSDASVQSLPALQAIPTSGPSLSTGAIAGIAVGGAVALAGILGAVFFIARRSRVNRRSGAVLDGVVDLVSEEDPDGPVVEPFKSGGSLRKPNPGYGHHDGARASIGDDTLGFPIAVPYTSYTQLQPLTGPSTRSTTSLGLPSLPASSGGKAGLLPSFPSGSGSSLVSGSRASKSVEAGLLPTGSSHGEGSGRETPRGRIRRHEDAGPVEREGEGEDENEDRDIDLPPLYTDIRNRRGDNSH</sequence>
<feature type="compositionally biased region" description="Acidic residues" evidence="1">
    <location>
        <begin position="437"/>
        <end position="447"/>
    </location>
</feature>
<feature type="region of interest" description="Disordered" evidence="1">
    <location>
        <begin position="301"/>
        <end position="327"/>
    </location>
</feature>
<protein>
    <submittedName>
        <fullName evidence="3">Uncharacterized protein</fullName>
    </submittedName>
</protein>
<feature type="transmembrane region" description="Helical" evidence="2">
    <location>
        <begin position="251"/>
        <end position="274"/>
    </location>
</feature>
<dbReference type="STRING" id="1890683.A0A427YTJ3"/>
<keyword evidence="2" id="KW-0812">Transmembrane</keyword>
<proteinExistence type="predicted"/>
<dbReference type="Proteomes" id="UP000279259">
    <property type="component" value="Unassembled WGS sequence"/>
</dbReference>
<accession>A0A427YTJ3</accession>
<gene>
    <name evidence="3" type="ORF">EHS25_004257</name>
</gene>
<evidence type="ECO:0000256" key="2">
    <source>
        <dbReference type="SAM" id="Phobius"/>
    </source>
</evidence>
<feature type="compositionally biased region" description="Basic and acidic residues" evidence="1">
    <location>
        <begin position="457"/>
        <end position="466"/>
    </location>
</feature>
<feature type="compositionally biased region" description="Low complexity" evidence="1">
    <location>
        <begin position="381"/>
        <end position="399"/>
    </location>
</feature>
<dbReference type="EMBL" id="RSCD01000002">
    <property type="protein sequence ID" value="RSH94454.1"/>
    <property type="molecule type" value="Genomic_DNA"/>
</dbReference>
<reference evidence="3 4" key="1">
    <citation type="submission" date="2018-11" db="EMBL/GenBank/DDBJ databases">
        <title>Genome sequence of Saitozyma podzolica DSM 27192.</title>
        <authorList>
            <person name="Aliyu H."/>
            <person name="Gorte O."/>
            <person name="Ochsenreither K."/>
        </authorList>
    </citation>
    <scope>NUCLEOTIDE SEQUENCE [LARGE SCALE GENOMIC DNA]</scope>
    <source>
        <strain evidence="3 4">DSM 27192</strain>
    </source>
</reference>
<evidence type="ECO:0000313" key="4">
    <source>
        <dbReference type="Proteomes" id="UP000279259"/>
    </source>
</evidence>
<keyword evidence="2" id="KW-0472">Membrane</keyword>
<name>A0A427YTJ3_9TREE</name>
<organism evidence="3 4">
    <name type="scientific">Saitozyma podzolica</name>
    <dbReference type="NCBI Taxonomy" id="1890683"/>
    <lineage>
        <taxon>Eukaryota</taxon>
        <taxon>Fungi</taxon>
        <taxon>Dikarya</taxon>
        <taxon>Basidiomycota</taxon>
        <taxon>Agaricomycotina</taxon>
        <taxon>Tremellomycetes</taxon>
        <taxon>Tremellales</taxon>
        <taxon>Trimorphomycetaceae</taxon>
        <taxon>Saitozyma</taxon>
    </lineage>
</organism>